<evidence type="ECO:0000256" key="3">
    <source>
        <dbReference type="ARBA" id="ARBA00023125"/>
    </source>
</evidence>
<dbReference type="InterPro" id="IPR001867">
    <property type="entry name" value="OmpR/PhoB-type_DNA-bd"/>
</dbReference>
<dbReference type="PANTHER" id="PTHR35807:SF1">
    <property type="entry name" value="TRANSCRIPTIONAL REGULATOR REDD"/>
    <property type="match status" value="1"/>
</dbReference>
<feature type="compositionally biased region" description="Gly residues" evidence="5">
    <location>
        <begin position="261"/>
        <end position="284"/>
    </location>
</feature>
<dbReference type="InterPro" id="IPR005158">
    <property type="entry name" value="BTAD"/>
</dbReference>
<dbReference type="SUPFAM" id="SSF52540">
    <property type="entry name" value="P-loop containing nucleoside triphosphate hydrolases"/>
    <property type="match status" value="1"/>
</dbReference>
<dbReference type="InterPro" id="IPR051677">
    <property type="entry name" value="AfsR-DnrI-RedD_regulator"/>
</dbReference>
<accession>A0A9X2G911</accession>
<keyword evidence="9" id="KW-1185">Reference proteome</keyword>
<name>A0A9X2G911_9ACTN</name>
<evidence type="ECO:0000256" key="1">
    <source>
        <dbReference type="ARBA" id="ARBA00005820"/>
    </source>
</evidence>
<organism evidence="8 9">
    <name type="scientific">Nonomuraea thailandensis</name>
    <dbReference type="NCBI Taxonomy" id="1188745"/>
    <lineage>
        <taxon>Bacteria</taxon>
        <taxon>Bacillati</taxon>
        <taxon>Actinomycetota</taxon>
        <taxon>Actinomycetes</taxon>
        <taxon>Streptosporangiales</taxon>
        <taxon>Streptosporangiaceae</taxon>
        <taxon>Nonomuraea</taxon>
    </lineage>
</organism>
<evidence type="ECO:0000256" key="5">
    <source>
        <dbReference type="SAM" id="MobiDB-lite"/>
    </source>
</evidence>
<dbReference type="PANTHER" id="PTHR35807">
    <property type="entry name" value="TRANSCRIPTIONAL REGULATOR REDD-RELATED"/>
    <property type="match status" value="1"/>
</dbReference>
<dbReference type="Proteomes" id="UP001139648">
    <property type="component" value="Unassembled WGS sequence"/>
</dbReference>
<dbReference type="RefSeq" id="WP_253741212.1">
    <property type="nucleotide sequence ID" value="NZ_BAABKA010000048.1"/>
</dbReference>
<evidence type="ECO:0000256" key="4">
    <source>
        <dbReference type="ARBA" id="ARBA00023163"/>
    </source>
</evidence>
<dbReference type="SMART" id="SM00862">
    <property type="entry name" value="Trans_reg_C"/>
    <property type="match status" value="1"/>
</dbReference>
<dbReference type="GO" id="GO:0006355">
    <property type="term" value="P:regulation of DNA-templated transcription"/>
    <property type="evidence" value="ECO:0007669"/>
    <property type="project" value="InterPro"/>
</dbReference>
<keyword evidence="3 8" id="KW-0238">DNA-binding</keyword>
<dbReference type="InterPro" id="IPR011990">
    <property type="entry name" value="TPR-like_helical_dom_sf"/>
</dbReference>
<keyword evidence="2" id="KW-0805">Transcription regulation</keyword>
<gene>
    <name evidence="8" type="ORF">HD597_001712</name>
</gene>
<evidence type="ECO:0000259" key="6">
    <source>
        <dbReference type="SMART" id="SM00862"/>
    </source>
</evidence>
<dbReference type="GO" id="GO:0003677">
    <property type="term" value="F:DNA binding"/>
    <property type="evidence" value="ECO:0007669"/>
    <property type="project" value="UniProtKB-KW"/>
</dbReference>
<evidence type="ECO:0000313" key="8">
    <source>
        <dbReference type="EMBL" id="MCP2354692.1"/>
    </source>
</evidence>
<dbReference type="Pfam" id="PF03704">
    <property type="entry name" value="BTAD"/>
    <property type="match status" value="1"/>
</dbReference>
<comment type="similarity">
    <text evidence="1">Belongs to the AfsR/DnrI/RedD regulatory family.</text>
</comment>
<comment type="caution">
    <text evidence="8">The sequence shown here is derived from an EMBL/GenBank/DDBJ whole genome shotgun (WGS) entry which is preliminary data.</text>
</comment>
<protein>
    <submittedName>
        <fullName evidence="8">DNA-binding SARP family transcriptional activator</fullName>
    </submittedName>
</protein>
<dbReference type="GO" id="GO:0000160">
    <property type="term" value="P:phosphorelay signal transduction system"/>
    <property type="evidence" value="ECO:0007669"/>
    <property type="project" value="InterPro"/>
</dbReference>
<dbReference type="SMART" id="SM01043">
    <property type="entry name" value="BTAD"/>
    <property type="match status" value="1"/>
</dbReference>
<dbReference type="SUPFAM" id="SSF46894">
    <property type="entry name" value="C-terminal effector domain of the bipartite response regulators"/>
    <property type="match status" value="1"/>
</dbReference>
<evidence type="ECO:0000313" key="9">
    <source>
        <dbReference type="Proteomes" id="UP001139648"/>
    </source>
</evidence>
<dbReference type="InterPro" id="IPR036388">
    <property type="entry name" value="WH-like_DNA-bd_sf"/>
</dbReference>
<dbReference type="Gene3D" id="1.10.10.10">
    <property type="entry name" value="Winged helix-like DNA-binding domain superfamily/Winged helix DNA-binding domain"/>
    <property type="match status" value="1"/>
</dbReference>
<dbReference type="Pfam" id="PF13191">
    <property type="entry name" value="AAA_16"/>
    <property type="match status" value="1"/>
</dbReference>
<dbReference type="Gene3D" id="1.25.40.10">
    <property type="entry name" value="Tetratricopeptide repeat domain"/>
    <property type="match status" value="1"/>
</dbReference>
<evidence type="ECO:0000259" key="7">
    <source>
        <dbReference type="SMART" id="SM01043"/>
    </source>
</evidence>
<dbReference type="SUPFAM" id="SSF48452">
    <property type="entry name" value="TPR-like"/>
    <property type="match status" value="1"/>
</dbReference>
<feature type="region of interest" description="Disordered" evidence="5">
    <location>
        <begin position="260"/>
        <end position="303"/>
    </location>
</feature>
<dbReference type="EMBL" id="JAMZEB010000002">
    <property type="protein sequence ID" value="MCP2354692.1"/>
    <property type="molecule type" value="Genomic_DNA"/>
</dbReference>
<feature type="domain" description="Bacterial transcriptional activator" evidence="7">
    <location>
        <begin position="103"/>
        <end position="249"/>
    </location>
</feature>
<keyword evidence="4" id="KW-0804">Transcription</keyword>
<sequence>MTEAHGVLIRLAGAFAVERNGVPYPRGAVGGKARALLKLLAAERGGVLAADRVAEELWPGGGPKRPVQNVATLVSRLRGALGAGIVVGGRTGYRLGGAPGVRVDLDLAAELVAEAEGCLAAGEPALAGAAAGRAVELLHDGLVLVGEPDTRWVAAAREEAAGLVRRARHAGARSWLGGADPVRARRAAEAAVRADPFDEVAYRLLMRAHVATGEPAKALLAYERLRGRLVAELGTDPAAETRAVHLAVLREEDGRAELDGLGEGGRLGGRGGLAGPDALGGRGGQARPDGLRGPGRHGGHGGLGGRGAELAVVSGAWARAVSGGTGVLLIAGEAGAGKSRLAAEAERMAGATGGTVLRARCHEIERALFLQPFVDALRPRVAHLAGDVLRGLAGDRAPALESLVRGRSMERRYAYEAVTAFLRALASREPVLLVLEDLHAAGAATVELVHYLARRVSGVRLLIVATALSGEGGVSELLRGVVEVVRPGPLPASVVLELAGDAELAEAVYRRTGGQPQLVAALLAEVEVRERGPAVAEVGECGTAVAELAGGGVGGAGSDAVRAIVLGRLRGLGEPVLRALRAASVVGGAFDPVLLGAVLGLAPQEVAGHCERALSRGLLVVRGSSYEFAEALTRDVLYATTPAPTRAVYERCAAEAQGQVLASASNTAGSLSTGSTHIR</sequence>
<evidence type="ECO:0000256" key="2">
    <source>
        <dbReference type="ARBA" id="ARBA00023015"/>
    </source>
</evidence>
<dbReference type="InterPro" id="IPR041664">
    <property type="entry name" value="AAA_16"/>
</dbReference>
<reference evidence="8" key="1">
    <citation type="submission" date="2022-06" db="EMBL/GenBank/DDBJ databases">
        <title>Sequencing the genomes of 1000 actinobacteria strains.</title>
        <authorList>
            <person name="Klenk H.-P."/>
        </authorList>
    </citation>
    <scope>NUCLEOTIDE SEQUENCE</scope>
    <source>
        <strain evidence="8">DSM 46694</strain>
    </source>
</reference>
<feature type="domain" description="OmpR/PhoB-type" evidence="6">
    <location>
        <begin position="21"/>
        <end position="95"/>
    </location>
</feature>
<dbReference type="InterPro" id="IPR027417">
    <property type="entry name" value="P-loop_NTPase"/>
</dbReference>
<dbReference type="AlphaFoldDB" id="A0A9X2G911"/>
<dbReference type="InterPro" id="IPR016032">
    <property type="entry name" value="Sig_transdc_resp-reg_C-effctor"/>
</dbReference>
<proteinExistence type="inferred from homology"/>